<evidence type="ECO:0000256" key="3">
    <source>
        <dbReference type="ARBA" id="ARBA00022692"/>
    </source>
</evidence>
<evidence type="ECO:0000313" key="9">
    <source>
        <dbReference type="Proteomes" id="UP000094714"/>
    </source>
</evidence>
<keyword evidence="2" id="KW-1003">Cell membrane</keyword>
<feature type="domain" description="DUF2179" evidence="7">
    <location>
        <begin position="222"/>
        <end position="271"/>
    </location>
</feature>
<sequence length="283" mass="30994">MFMTVRRNLIRVSIALVFGLLSAVGVNMFLVHANSYSSGLTGASQLVQALLKLAGINVSLSLLVAIFNIPLFIFAWRVFGTHYITFSGLAVLFNIIFLQIIPSYQLVTDPLTNTIVGGVLIGAGVGLCFNRGFTTGGIDIVTTYLQKKFHRNVGSIANIINGVILLITALVFGPSRIVYSLIGMLITNYTMDHFFSSQRDVIVSIYTKNPQAIADQLKDFTHGATMIKGTGVYTNQPTTVVQIVTPRGQFRHIRQLALTADPSSFIVVARVDVEVGNYRHFTF</sequence>
<dbReference type="PIRSF" id="PIRSF006483">
    <property type="entry name" value="Membrane_protein_YitT"/>
    <property type="match status" value="1"/>
</dbReference>
<keyword evidence="4 6" id="KW-1133">Transmembrane helix</keyword>
<dbReference type="PANTHER" id="PTHR33545:SF5">
    <property type="entry name" value="UPF0750 MEMBRANE PROTEIN YITT"/>
    <property type="match status" value="1"/>
</dbReference>
<dbReference type="InterPro" id="IPR015867">
    <property type="entry name" value="N-reg_PII/ATP_PRibTrfase_C"/>
</dbReference>
<comment type="subcellular location">
    <subcellularLocation>
        <location evidence="1">Cell membrane</location>
        <topology evidence="1">Multi-pass membrane protein</topology>
    </subcellularLocation>
</comment>
<dbReference type="Pfam" id="PF10035">
    <property type="entry name" value="DUF2179"/>
    <property type="match status" value="1"/>
</dbReference>
<dbReference type="InterPro" id="IPR003740">
    <property type="entry name" value="YitT"/>
</dbReference>
<protein>
    <submittedName>
        <fullName evidence="8">Integral membrane protein</fullName>
    </submittedName>
</protein>
<evidence type="ECO:0000256" key="2">
    <source>
        <dbReference type="ARBA" id="ARBA00022475"/>
    </source>
</evidence>
<dbReference type="Pfam" id="PF02588">
    <property type="entry name" value="YitT_membrane"/>
    <property type="match status" value="1"/>
</dbReference>
<dbReference type="Proteomes" id="UP000094714">
    <property type="component" value="Chromosome"/>
</dbReference>
<feature type="transmembrane region" description="Helical" evidence="6">
    <location>
        <begin position="12"/>
        <end position="33"/>
    </location>
</feature>
<evidence type="ECO:0000256" key="4">
    <source>
        <dbReference type="ARBA" id="ARBA00022989"/>
    </source>
</evidence>
<feature type="transmembrane region" description="Helical" evidence="6">
    <location>
        <begin position="53"/>
        <end position="76"/>
    </location>
</feature>
<dbReference type="GO" id="GO:0005886">
    <property type="term" value="C:plasma membrane"/>
    <property type="evidence" value="ECO:0007669"/>
    <property type="project" value="UniProtKB-SubCell"/>
</dbReference>
<evidence type="ECO:0000259" key="7">
    <source>
        <dbReference type="Pfam" id="PF10035"/>
    </source>
</evidence>
<accession>A0A1D7ZY53</accession>
<evidence type="ECO:0000313" key="8">
    <source>
        <dbReference type="EMBL" id="AOR74798.1"/>
    </source>
</evidence>
<dbReference type="InterPro" id="IPR051461">
    <property type="entry name" value="UPF0750_membrane"/>
</dbReference>
<keyword evidence="5 6" id="KW-0472">Membrane</keyword>
<proteinExistence type="predicted"/>
<feature type="transmembrane region" description="Helical" evidence="6">
    <location>
        <begin position="114"/>
        <end position="133"/>
    </location>
</feature>
<organism evidence="8 9">
    <name type="scientific">Limosilactobacillus fermentum</name>
    <name type="common">Lactobacillus fermentum</name>
    <dbReference type="NCBI Taxonomy" id="1613"/>
    <lineage>
        <taxon>Bacteria</taxon>
        <taxon>Bacillati</taxon>
        <taxon>Bacillota</taxon>
        <taxon>Bacilli</taxon>
        <taxon>Lactobacillales</taxon>
        <taxon>Lactobacillaceae</taxon>
        <taxon>Limosilactobacillus</taxon>
    </lineage>
</organism>
<feature type="transmembrane region" description="Helical" evidence="6">
    <location>
        <begin position="83"/>
        <end position="102"/>
    </location>
</feature>
<dbReference type="PANTHER" id="PTHR33545">
    <property type="entry name" value="UPF0750 MEMBRANE PROTEIN YITT-RELATED"/>
    <property type="match status" value="1"/>
</dbReference>
<keyword evidence="3 6" id="KW-0812">Transmembrane</keyword>
<feature type="transmembrane region" description="Helical" evidence="6">
    <location>
        <begin position="153"/>
        <end position="171"/>
    </location>
</feature>
<evidence type="ECO:0000256" key="1">
    <source>
        <dbReference type="ARBA" id="ARBA00004651"/>
    </source>
</evidence>
<name>A0A1D7ZY53_LIMFE</name>
<dbReference type="PATRIC" id="fig|1613.112.peg.1409"/>
<dbReference type="EMBL" id="CP017151">
    <property type="protein sequence ID" value="AOR74798.1"/>
    <property type="molecule type" value="Genomic_DNA"/>
</dbReference>
<dbReference type="InterPro" id="IPR019264">
    <property type="entry name" value="DUF2179"/>
</dbReference>
<dbReference type="AlphaFoldDB" id="A0A1D7ZY53"/>
<dbReference type="Gene3D" id="3.30.70.120">
    <property type="match status" value="1"/>
</dbReference>
<evidence type="ECO:0000256" key="5">
    <source>
        <dbReference type="ARBA" id="ARBA00023136"/>
    </source>
</evidence>
<reference evidence="8 9" key="1">
    <citation type="submission" date="2016-09" db="EMBL/GenBank/DDBJ databases">
        <title>Genome Sequence of the Lactobacillus fermentum strain NCC2970 (CNCM I-5068).</title>
        <authorList>
            <person name="Barretto C."/>
            <person name="Ngom-Bru C."/>
            <person name="Genevaz A."/>
            <person name="Fournier C."/>
            <person name="Moine D."/>
            <person name="Kassam M."/>
            <person name="Iltis A."/>
            <person name="Sagory-Zalkind P."/>
            <person name="Faucherand G."/>
            <person name="Descombes P."/>
            <person name="Duboux S."/>
        </authorList>
    </citation>
    <scope>NUCLEOTIDE SEQUENCE [LARGE SCALE GENOMIC DNA]</scope>
    <source>
        <strain evidence="8 9">NCC2970</strain>
    </source>
</reference>
<gene>
    <name evidence="8" type="ORF">LACFE_CDS1347</name>
</gene>
<evidence type="ECO:0000256" key="6">
    <source>
        <dbReference type="SAM" id="Phobius"/>
    </source>
</evidence>